<sequence length="213" mass="22862">MAAPLDALVDPVHQHRPPLHTVATWDLPEADRRALADRGLPDDLFMAPRFQTATGPALAPPLAAGPLERGLLTPADRLYDLGRWGSHDVTPKMGAVAGDGRILAVRPAPFTAADLHPALREAYAGLYRPAVDFINSSAALLVDISWRWRAAVPVLLELTEPAPTCSEAEFAAHLARLDACERIVLTGIERIDPALRADDASGTLWGEVVTDHG</sequence>
<gene>
    <name evidence="1" type="ORF">Sxan_07640</name>
</gene>
<evidence type="ECO:0000313" key="2">
    <source>
        <dbReference type="Proteomes" id="UP000600026"/>
    </source>
</evidence>
<organism evidence="1 2">
    <name type="scientific">Streptomyces xanthophaeus</name>
    <dbReference type="NCBI Taxonomy" id="67385"/>
    <lineage>
        <taxon>Bacteria</taxon>
        <taxon>Bacillati</taxon>
        <taxon>Actinomycetota</taxon>
        <taxon>Actinomycetes</taxon>
        <taxon>Kitasatosporales</taxon>
        <taxon>Streptomycetaceae</taxon>
        <taxon>Streptomyces</taxon>
    </lineage>
</organism>
<dbReference type="Pfam" id="PF14435">
    <property type="entry name" value="SUKH-4"/>
    <property type="match status" value="1"/>
</dbReference>
<dbReference type="InterPro" id="IPR025851">
    <property type="entry name" value="SUKH-4"/>
</dbReference>
<reference evidence="1" key="1">
    <citation type="submission" date="2020-09" db="EMBL/GenBank/DDBJ databases">
        <title>Whole genome shotgun sequence of Streptomyces xanthophaeus NBRC 12829.</title>
        <authorList>
            <person name="Komaki H."/>
            <person name="Tamura T."/>
        </authorList>
    </citation>
    <scope>NUCLEOTIDE SEQUENCE</scope>
    <source>
        <strain evidence="1">NBRC 12829</strain>
    </source>
</reference>
<dbReference type="AlphaFoldDB" id="A0A919GSV0"/>
<name>A0A919GSV0_9ACTN</name>
<dbReference type="Proteomes" id="UP000600026">
    <property type="component" value="Unassembled WGS sequence"/>
</dbReference>
<evidence type="ECO:0000313" key="1">
    <source>
        <dbReference type="EMBL" id="GHI83400.1"/>
    </source>
</evidence>
<proteinExistence type="predicted"/>
<comment type="caution">
    <text evidence="1">The sequence shown here is derived from an EMBL/GenBank/DDBJ whole genome shotgun (WGS) entry which is preliminary data.</text>
</comment>
<protein>
    <submittedName>
        <fullName evidence="1">Uncharacterized protein</fullName>
    </submittedName>
</protein>
<accession>A0A919GSV0</accession>
<keyword evidence="2" id="KW-1185">Reference proteome</keyword>
<dbReference type="EMBL" id="BNEE01000004">
    <property type="protein sequence ID" value="GHI83400.1"/>
    <property type="molecule type" value="Genomic_DNA"/>
</dbReference>